<proteinExistence type="predicted"/>
<dbReference type="RefSeq" id="WP_052673699.1">
    <property type="nucleotide sequence ID" value="NZ_LN681225.1"/>
</dbReference>
<dbReference type="EMBL" id="LN681225">
    <property type="protein sequence ID" value="CEK11391.1"/>
    <property type="molecule type" value="Genomic_DNA"/>
</dbReference>
<reference evidence="3" key="1">
    <citation type="submission" date="2014-09" db="EMBL/GenBank/DDBJ databases">
        <authorList>
            <person name="Gomez-Valero L."/>
        </authorList>
    </citation>
    <scope>NUCLEOTIDE SEQUENCE [LARGE SCALE GENOMIC DNA]</scope>
    <source>
        <strain evidence="3">ATCC35250</strain>
    </source>
</reference>
<dbReference type="Proteomes" id="UP000032803">
    <property type="component" value="Chromosome I"/>
</dbReference>
<dbReference type="KEGG" id="lha:LHA_2376"/>
<dbReference type="OrthoDB" id="5630685at2"/>
<feature type="compositionally biased region" description="Polar residues" evidence="1">
    <location>
        <begin position="1095"/>
        <end position="1121"/>
    </location>
</feature>
<feature type="compositionally biased region" description="Basic and acidic residues" evidence="1">
    <location>
        <begin position="1122"/>
        <end position="1138"/>
    </location>
</feature>
<dbReference type="HOGENOM" id="CLU_257864_0_0_6"/>
<organism evidence="2 3">
    <name type="scientific">Legionella hackeliae</name>
    <dbReference type="NCBI Taxonomy" id="449"/>
    <lineage>
        <taxon>Bacteria</taxon>
        <taxon>Pseudomonadati</taxon>
        <taxon>Pseudomonadota</taxon>
        <taxon>Gammaproteobacteria</taxon>
        <taxon>Legionellales</taxon>
        <taxon>Legionellaceae</taxon>
        <taxon>Legionella</taxon>
    </lineage>
</organism>
<feature type="compositionally biased region" description="Basic and acidic residues" evidence="1">
    <location>
        <begin position="1082"/>
        <end position="1092"/>
    </location>
</feature>
<sequence>MKPIVFFTDAGKDGDDLAALISVLQAKSAGVIPMDTPIYMVTTDEVPSTEKGIQDLDGQYGLRALYLNMQLTKFKQQLPSLPPEAFPIILVGPKTTYYQFNPEKKAFYNVETDSVPFYPTEEVQEYYAKTESDKSTVALNAGWIEKLQQATPDGATLVSIAAFDAVSDFISAIPGEKQQNFSLTTMGYNKPYSQDEYAQKITKPNALPYNARSTDPHKASQAISNITKLNSFHVVSESTRAVPKYDQNSWLNSYSEIMGRAYPLYAGRYAESSLSAIVEFMKHSKYHAFWPHDVVASLAALIEQGQWEKLQLPKLKKEMLFTGVETVKGQTVNLRMVGKTGVLIDANVAIEENDISIGTEAQSFTFGKEVDAIFFTALLHFTAIEALPAEQKKEFDSLQAGYRNILNLKAQSFDLKHAEKIEPTEIQSIEKQINATWTLISLKELQSQLAAHISNEDVQYILGKASFGYSLAKLTNDQAKALSRFVGELIAWGEQLEDKTLLNNDLLKFIKDLAEALQAMDFDLTDPIISNLQKALQQVSVDKKFTALTTTLFSDLRQAALMTQRVNDLLKEDGKLAVEFKRTGNSLLHARAALHGNLAFAFPVGIHGMTESYKDMLSLKNQKPSYGKAFFYHLIIHDAGKGDIIKKAVRMNEEGIYFIELENNFYRLELHTRKPQKASKEEFDQATAHVDHDAALEVYAITGAHEKSCSLTEFLIWGGPNTEIKDKEKIAISDELITLCNETNIAQIIQGEIPFEGVKKGLDLFFKAYQQDPMKAELIFVHHCYDILGSSGADVFTSTAGKDPEIHIKINLLYETLLQVAQESLGEKASSEAYHRYRQKLAISIPEITPQDKSQESVILAKTRIAQMLRCHLFKTQTHPDTKQLVISEQGAYEKRTQLFVEAMEIAVGQLAKPAQDTLIALLNRNAGNLENPAIMVMYGPKLLLTAIAGAEYGGIDPTDKQVIAERLTPMLNLYIKLYEHQAFNTQAHNAVYGVIDVKNLALITQALPLWYQAASAEQKNNFADLLFFLQQKGLTQTFLDKLGKTNLLADKETQLAKVKEVLATLDTPFEVSEAGLVAKTQKAETKTHEETVVPPTTASEEQSTTEKQATIEGSTHTSTPVKEEVLKADAKSTETSEKVVTPPKAVVEEDKKVEKPVSLDGSTHTSIPPKVTGLTADGESTTDEKKQPTITAVPKTTLDPDVSQIVILINKATTKAEKQKALLDQIAPKTLSTIQYHALYQEIQGIDELNEHRNPRLDSFFGIKNTTTWRNTLETFRQTALKALFDEVSTESDRSVQIAMLEQARGLSLFNEHRNNSIFTGAWGRTTAVRQIDEKLEALRTNQPSFA</sequence>
<dbReference type="PATRIC" id="fig|449.7.peg.86"/>
<accession>A0A0A8UV41</accession>
<gene>
    <name evidence="2" type="ORF">LHA_2376</name>
</gene>
<feature type="region of interest" description="Disordered" evidence="1">
    <location>
        <begin position="1081"/>
        <end position="1189"/>
    </location>
</feature>
<evidence type="ECO:0000313" key="2">
    <source>
        <dbReference type="EMBL" id="CEK11391.1"/>
    </source>
</evidence>
<name>A0A0A8UV41_LEGHA</name>
<keyword evidence="3" id="KW-1185">Reference proteome</keyword>
<feature type="compositionally biased region" description="Basic and acidic residues" evidence="1">
    <location>
        <begin position="1147"/>
        <end position="1158"/>
    </location>
</feature>
<evidence type="ECO:0000256" key="1">
    <source>
        <dbReference type="SAM" id="MobiDB-lite"/>
    </source>
</evidence>
<dbReference type="STRING" id="449.LHA_2376"/>
<protein>
    <submittedName>
        <fullName evidence="2">Uncharacterized protein</fullName>
    </submittedName>
</protein>
<evidence type="ECO:0000313" key="3">
    <source>
        <dbReference type="Proteomes" id="UP000032803"/>
    </source>
</evidence>